<protein>
    <submittedName>
        <fullName evidence="2">Uncharacterized protein</fullName>
    </submittedName>
</protein>
<keyword evidence="3" id="KW-1185">Reference proteome</keyword>
<dbReference type="VEuPathDB" id="FungiDB:D8B26_005028"/>
<evidence type="ECO:0000256" key="1">
    <source>
        <dbReference type="SAM" id="MobiDB-lite"/>
    </source>
</evidence>
<accession>E9D5J4</accession>
<dbReference type="VEuPathDB" id="FungiDB:CPSG_04874"/>
<dbReference type="AlphaFoldDB" id="E9D5J4"/>
<dbReference type="Proteomes" id="UP000002497">
    <property type="component" value="Unassembled WGS sequence"/>
</dbReference>
<name>E9D5J4_COCPS</name>
<reference evidence="3" key="1">
    <citation type="journal article" date="2010" name="Genome Res.">
        <title>Population genomic sequencing of Coccidioides fungi reveals recent hybridization and transposon control.</title>
        <authorList>
            <person name="Neafsey D.E."/>
            <person name="Barker B.M."/>
            <person name="Sharpton T.J."/>
            <person name="Stajich J.E."/>
            <person name="Park D.J."/>
            <person name="Whiston E."/>
            <person name="Hung C.-Y."/>
            <person name="McMahan C."/>
            <person name="White J."/>
            <person name="Sykes S."/>
            <person name="Heiman D."/>
            <person name="Young S."/>
            <person name="Zeng Q."/>
            <person name="Abouelleil A."/>
            <person name="Aftuck L."/>
            <person name="Bessette D."/>
            <person name="Brown A."/>
            <person name="FitzGerald M."/>
            <person name="Lui A."/>
            <person name="Macdonald J.P."/>
            <person name="Priest M."/>
            <person name="Orbach M.J."/>
            <person name="Galgiani J.N."/>
            <person name="Kirkland T.N."/>
            <person name="Cole G.T."/>
            <person name="Birren B.W."/>
            <person name="Henn M.R."/>
            <person name="Taylor J.W."/>
            <person name="Rounsley S.D."/>
        </authorList>
    </citation>
    <scope>NUCLEOTIDE SEQUENCE [LARGE SCALE GENOMIC DNA]</scope>
    <source>
        <strain evidence="3">RMSCC 757 / Silveira</strain>
    </source>
</reference>
<organism evidence="3">
    <name type="scientific">Coccidioides posadasii (strain RMSCC 757 / Silveira)</name>
    <name type="common">Valley fever fungus</name>
    <dbReference type="NCBI Taxonomy" id="443226"/>
    <lineage>
        <taxon>Eukaryota</taxon>
        <taxon>Fungi</taxon>
        <taxon>Dikarya</taxon>
        <taxon>Ascomycota</taxon>
        <taxon>Pezizomycotina</taxon>
        <taxon>Eurotiomycetes</taxon>
        <taxon>Eurotiomycetidae</taxon>
        <taxon>Onygenales</taxon>
        <taxon>Onygenaceae</taxon>
        <taxon>Coccidioides</taxon>
    </lineage>
</organism>
<gene>
    <name evidence="2" type="ORF">CPSG_04874</name>
</gene>
<dbReference type="HOGENOM" id="CLU_2120877_0_0_1"/>
<sequence>MLPADEPADISRHAGGVSNDPGDDERVSTEKEGEEIVCCKKGCPLSTSSSSRPAITGRTTSTSTADFRQALCAAYEAKRINNKLYRTKWYVEQRGTIFGEAETIQDDGAENIYH</sequence>
<dbReference type="EMBL" id="GL636492">
    <property type="protein sequence ID" value="EFW18188.1"/>
    <property type="molecule type" value="Genomic_DNA"/>
</dbReference>
<evidence type="ECO:0000313" key="3">
    <source>
        <dbReference type="Proteomes" id="UP000002497"/>
    </source>
</evidence>
<proteinExistence type="predicted"/>
<feature type="region of interest" description="Disordered" evidence="1">
    <location>
        <begin position="1"/>
        <end position="34"/>
    </location>
</feature>
<reference evidence="3" key="2">
    <citation type="submission" date="2010-03" db="EMBL/GenBank/DDBJ databases">
        <title>The genome sequence of Coccidioides posadasii strain Silveira.</title>
        <authorList>
            <consortium name="The Broad Institute Genome Sequencing Center for Infectious Disease"/>
            <person name="Neafsey D."/>
            <person name="Orbach M."/>
            <person name="Henn M.R."/>
            <person name="Cole G.T."/>
            <person name="Galgiani J."/>
            <person name="Gardner M.J."/>
            <person name="Kirkland T.N."/>
            <person name="Taylor J.W."/>
            <person name="Young S.K."/>
            <person name="Zeng Q."/>
            <person name="Koehrsen M."/>
            <person name="Alvarado L."/>
            <person name="Berlin A."/>
            <person name="Borenstein D."/>
            <person name="Chapman S.B."/>
            <person name="Chen Z."/>
            <person name="Engels R."/>
            <person name="Freedman E."/>
            <person name="Gellesch M."/>
            <person name="Goldberg J."/>
            <person name="Griggs A."/>
            <person name="Gujja S."/>
            <person name="Heilman E."/>
            <person name="Heiman D."/>
            <person name="Howarth C."/>
            <person name="Jen D."/>
            <person name="Larson L."/>
            <person name="Mehta T."/>
            <person name="Neiman D."/>
            <person name="Park D."/>
            <person name="Pearson M."/>
            <person name="Richards J."/>
            <person name="Roberts A."/>
            <person name="Saif S."/>
            <person name="Shea T."/>
            <person name="Shenoy N."/>
            <person name="Sisk P."/>
            <person name="Stolte C."/>
            <person name="Sykes S."/>
            <person name="Walk T."/>
            <person name="White J."/>
            <person name="Yandava C."/>
            <person name="Haas B."/>
            <person name="Nusbaum C."/>
            <person name="Birren B."/>
        </authorList>
    </citation>
    <scope>NUCLEOTIDE SEQUENCE [LARGE SCALE GENOMIC DNA]</scope>
    <source>
        <strain evidence="3">RMSCC 757 / Silveira</strain>
    </source>
</reference>
<evidence type="ECO:0000313" key="2">
    <source>
        <dbReference type="EMBL" id="EFW18188.1"/>
    </source>
</evidence>